<reference evidence="2 3" key="1">
    <citation type="submission" date="2016-10" db="EMBL/GenBank/DDBJ databases">
        <authorList>
            <person name="de Groot N.N."/>
        </authorList>
    </citation>
    <scope>NUCLEOTIDE SEQUENCE [LARGE SCALE GENOMIC DNA]</scope>
    <source>
        <strain evidence="2 3">DSM 19012</strain>
    </source>
</reference>
<organism evidence="2 3">
    <name type="scientific">Thermophagus xiamenensis</name>
    <dbReference type="NCBI Taxonomy" id="385682"/>
    <lineage>
        <taxon>Bacteria</taxon>
        <taxon>Pseudomonadati</taxon>
        <taxon>Bacteroidota</taxon>
        <taxon>Bacteroidia</taxon>
        <taxon>Marinilabiliales</taxon>
        <taxon>Marinilabiliaceae</taxon>
        <taxon>Thermophagus</taxon>
    </lineage>
</organism>
<keyword evidence="1" id="KW-0812">Transmembrane</keyword>
<feature type="transmembrane region" description="Helical" evidence="1">
    <location>
        <begin position="79"/>
        <end position="97"/>
    </location>
</feature>
<feature type="transmembrane region" description="Helical" evidence="1">
    <location>
        <begin position="49"/>
        <end position="67"/>
    </location>
</feature>
<name>A0A1I1Y3X2_9BACT</name>
<evidence type="ECO:0000313" key="3">
    <source>
        <dbReference type="Proteomes" id="UP000181976"/>
    </source>
</evidence>
<feature type="transmembrane region" description="Helical" evidence="1">
    <location>
        <begin position="117"/>
        <end position="140"/>
    </location>
</feature>
<protein>
    <submittedName>
        <fullName evidence="2">Uncharacterized protein</fullName>
    </submittedName>
</protein>
<keyword evidence="1" id="KW-1133">Transmembrane helix</keyword>
<sequence length="148" mass="16080">MTKLSKYLNFVLYILLAITVVFAGLFYFGGEVEDAALPTPVYTESILNWGKILLIGAAAVTIIFEILNLIIHPQSAVKSLISIAILGIIVLVAYSMGDGTPLPLVGYKGPDNVPSMLILGDTFLYSVYFLLGGVFLAILYTEVSRIFK</sequence>
<dbReference type="RefSeq" id="WP_010526264.1">
    <property type="nucleotide sequence ID" value="NZ_AFSL01000006.1"/>
</dbReference>
<keyword evidence="1" id="KW-0472">Membrane</keyword>
<evidence type="ECO:0000256" key="1">
    <source>
        <dbReference type="SAM" id="Phobius"/>
    </source>
</evidence>
<dbReference type="InParanoid" id="A0A1I1Y3X2"/>
<feature type="transmembrane region" description="Helical" evidence="1">
    <location>
        <begin position="7"/>
        <end position="29"/>
    </location>
</feature>
<dbReference type="EMBL" id="FONA01000007">
    <property type="protein sequence ID" value="SFE12510.1"/>
    <property type="molecule type" value="Genomic_DNA"/>
</dbReference>
<keyword evidence="3" id="KW-1185">Reference proteome</keyword>
<gene>
    <name evidence="2" type="ORF">SAMN05444380_10717</name>
</gene>
<evidence type="ECO:0000313" key="2">
    <source>
        <dbReference type="EMBL" id="SFE12510.1"/>
    </source>
</evidence>
<dbReference type="Proteomes" id="UP000181976">
    <property type="component" value="Unassembled WGS sequence"/>
</dbReference>
<accession>A0A1I1Y3X2</accession>
<dbReference type="OrthoDB" id="1121549at2"/>
<dbReference type="AlphaFoldDB" id="A0A1I1Y3X2"/>
<proteinExistence type="predicted"/>
<dbReference type="eggNOG" id="ENOG503490R">
    <property type="taxonomic scope" value="Bacteria"/>
</dbReference>
<dbReference type="STRING" id="385682.SAMN05444380_10717"/>